<dbReference type="InterPro" id="IPR010280">
    <property type="entry name" value="U5_MeTrfase_fam"/>
</dbReference>
<dbReference type="Pfam" id="PF05958">
    <property type="entry name" value="tRNA_U5-meth_tr"/>
    <property type="match status" value="1"/>
</dbReference>
<dbReference type="InterPro" id="IPR002792">
    <property type="entry name" value="TRAM_dom"/>
</dbReference>
<organism evidence="6">
    <name type="scientific">Thermocrinis ruber</name>
    <dbReference type="NCBI Taxonomy" id="75906"/>
    <lineage>
        <taxon>Bacteria</taxon>
        <taxon>Pseudomonadati</taxon>
        <taxon>Aquificota</taxon>
        <taxon>Aquificia</taxon>
        <taxon>Aquificales</taxon>
        <taxon>Aquificaceae</taxon>
        <taxon>Thermocrinis</taxon>
    </lineage>
</organism>
<dbReference type="GO" id="GO:0070475">
    <property type="term" value="P:rRNA base methylation"/>
    <property type="evidence" value="ECO:0007669"/>
    <property type="project" value="TreeGrafter"/>
</dbReference>
<sequence length="422" mass="47388">MEIVVQKLVYGGYGVGEVKGRKFLVRYAAPKELVEVDVLRETRIYTEAVVRKVKIEGEGRRPPPCRYYMQCGGCQWQHIEYDRQLLAKADILLDVLERVGKIKLSSVSGVIASKEEFGYRTRAGFKVKDRQLGFFAWKSKDLVPVEECLLAHPRINQLIPSLKEVAKAVEGLQEIHVLYSPYEDEYLLKLVGVSSLEGQKLKAIKDSLLPKEVVNVGSYVLSEGKPVKASSVGREFTYFRSGKFLLRVSSDSFFQVNYTLYEDFPKLVAEGERVKRVLELHSGVGLFSLWLSENCEFLSGSDASLSAVKDAIYNAKINQISNVSFAHEKAVETLKSHMGEVIDLLVLDPPKEGLSKLDKTFISQNKPERIIYRSSEPTTLARDLNTLTSLGYAIEGVYLVDELPQTFHISAVVKLRLLDALG</sequence>
<feature type="domain" description="TRAM" evidence="5">
    <location>
        <begin position="1"/>
        <end position="52"/>
    </location>
</feature>
<dbReference type="Gene3D" id="3.40.50.150">
    <property type="entry name" value="Vaccinia Virus protein VP39"/>
    <property type="match status" value="1"/>
</dbReference>
<gene>
    <name evidence="6" type="ORF">ENN04_07775</name>
</gene>
<name>A0A7C5X269_9AQUI</name>
<comment type="caution">
    <text evidence="4">Lacks conserved residue(s) required for the propagation of feature annotation.</text>
</comment>
<dbReference type="PROSITE" id="PS50926">
    <property type="entry name" value="TRAM"/>
    <property type="match status" value="1"/>
</dbReference>
<proteinExistence type="inferred from homology"/>
<feature type="binding site" evidence="4">
    <location>
        <position position="255"/>
    </location>
    <ligand>
        <name>S-adenosyl-L-methionine</name>
        <dbReference type="ChEBI" id="CHEBI:59789"/>
    </ligand>
</feature>
<dbReference type="GO" id="GO:0070041">
    <property type="term" value="F:rRNA (uridine-C5-)-methyltransferase activity"/>
    <property type="evidence" value="ECO:0007669"/>
    <property type="project" value="TreeGrafter"/>
</dbReference>
<evidence type="ECO:0000256" key="3">
    <source>
        <dbReference type="ARBA" id="ARBA00022691"/>
    </source>
</evidence>
<evidence type="ECO:0000256" key="4">
    <source>
        <dbReference type="PROSITE-ProRule" id="PRU01024"/>
    </source>
</evidence>
<keyword evidence="1 4" id="KW-0489">Methyltransferase</keyword>
<accession>A0A7C5X269</accession>
<dbReference type="PANTHER" id="PTHR11061">
    <property type="entry name" value="RNA M5U METHYLTRANSFERASE"/>
    <property type="match status" value="1"/>
</dbReference>
<keyword evidence="3 4" id="KW-0949">S-adenosyl-L-methionine</keyword>
<comment type="similarity">
    <text evidence="4">Belongs to the class I-like SAM-binding methyltransferase superfamily. RNA M5U methyltransferase family.</text>
</comment>
<evidence type="ECO:0000313" key="6">
    <source>
        <dbReference type="EMBL" id="HHO74511.1"/>
    </source>
</evidence>
<feature type="binding site" evidence="4">
    <location>
        <position position="302"/>
    </location>
    <ligand>
        <name>S-adenosyl-L-methionine</name>
        <dbReference type="ChEBI" id="CHEBI:59789"/>
    </ligand>
</feature>
<dbReference type="PANTHER" id="PTHR11061:SF30">
    <property type="entry name" value="TRNA (URACIL(54)-C(5))-METHYLTRANSFERASE"/>
    <property type="match status" value="1"/>
</dbReference>
<dbReference type="Gene3D" id="2.40.50.140">
    <property type="entry name" value="Nucleic acid-binding proteins"/>
    <property type="match status" value="1"/>
</dbReference>
<dbReference type="SUPFAM" id="SSF50249">
    <property type="entry name" value="Nucleic acid-binding proteins"/>
    <property type="match status" value="1"/>
</dbReference>
<evidence type="ECO:0000256" key="1">
    <source>
        <dbReference type="ARBA" id="ARBA00022603"/>
    </source>
</evidence>
<feature type="binding site" evidence="4">
    <location>
        <position position="348"/>
    </location>
    <ligand>
        <name>S-adenosyl-L-methionine</name>
        <dbReference type="ChEBI" id="CHEBI:59789"/>
    </ligand>
</feature>
<keyword evidence="2 4" id="KW-0808">Transferase</keyword>
<dbReference type="InterPro" id="IPR029063">
    <property type="entry name" value="SAM-dependent_MTases_sf"/>
</dbReference>
<dbReference type="Gene3D" id="2.40.50.1070">
    <property type="match status" value="1"/>
</dbReference>
<evidence type="ECO:0000256" key="2">
    <source>
        <dbReference type="ARBA" id="ARBA00022679"/>
    </source>
</evidence>
<evidence type="ECO:0000259" key="5">
    <source>
        <dbReference type="PROSITE" id="PS50926"/>
    </source>
</evidence>
<dbReference type="SUPFAM" id="SSF53335">
    <property type="entry name" value="S-adenosyl-L-methionine-dependent methyltransferases"/>
    <property type="match status" value="1"/>
</dbReference>
<dbReference type="EMBL" id="DSAC01000095">
    <property type="protein sequence ID" value="HHO74511.1"/>
    <property type="molecule type" value="Genomic_DNA"/>
</dbReference>
<dbReference type="InterPro" id="IPR012340">
    <property type="entry name" value="NA-bd_OB-fold"/>
</dbReference>
<reference evidence="6" key="1">
    <citation type="journal article" date="2020" name="mSystems">
        <title>Genome- and Community-Level Interaction Insights into Carbon Utilization and Element Cycling Functions of Hydrothermarchaeota in Hydrothermal Sediment.</title>
        <authorList>
            <person name="Zhou Z."/>
            <person name="Liu Y."/>
            <person name="Xu W."/>
            <person name="Pan J."/>
            <person name="Luo Z.H."/>
            <person name="Li M."/>
        </authorList>
    </citation>
    <scope>NUCLEOTIDE SEQUENCE [LARGE SCALE GENOMIC DNA]</scope>
    <source>
        <strain evidence="6">SpSt-114</strain>
    </source>
</reference>
<dbReference type="PROSITE" id="PS51687">
    <property type="entry name" value="SAM_MT_RNA_M5U"/>
    <property type="match status" value="1"/>
</dbReference>
<comment type="caution">
    <text evidence="6">The sequence shown here is derived from an EMBL/GenBank/DDBJ whole genome shotgun (WGS) entry which is preliminary data.</text>
</comment>
<dbReference type="AlphaFoldDB" id="A0A7C5X269"/>
<protein>
    <submittedName>
        <fullName evidence="6">Class I SAM-dependent RNA methyltransferase</fullName>
    </submittedName>
</protein>